<dbReference type="Pfam" id="PF00963">
    <property type="entry name" value="Cohesin"/>
    <property type="match status" value="1"/>
</dbReference>
<dbReference type="InterPro" id="IPR008965">
    <property type="entry name" value="CBM2/CBM3_carb-bd_dom_sf"/>
</dbReference>
<dbReference type="EMBL" id="VOTZ01000068">
    <property type="protein sequence ID" value="MCQ1539638.1"/>
    <property type="molecule type" value="Genomic_DNA"/>
</dbReference>
<dbReference type="Proteomes" id="UP001524383">
    <property type="component" value="Unassembled WGS sequence"/>
</dbReference>
<dbReference type="Gene3D" id="2.60.40.680">
    <property type="match status" value="1"/>
</dbReference>
<keyword evidence="3" id="KW-1185">Reference proteome</keyword>
<evidence type="ECO:0000313" key="3">
    <source>
        <dbReference type="Proteomes" id="UP001524383"/>
    </source>
</evidence>
<accession>A0ABD4TL62</accession>
<evidence type="ECO:0000259" key="1">
    <source>
        <dbReference type="Pfam" id="PF00963"/>
    </source>
</evidence>
<dbReference type="RefSeq" id="WP_255333613.1">
    <property type="nucleotide sequence ID" value="NZ_VOTZ01000068.1"/>
</dbReference>
<dbReference type="SUPFAM" id="SSF49384">
    <property type="entry name" value="Carbohydrate-binding domain"/>
    <property type="match status" value="1"/>
</dbReference>
<protein>
    <recommendedName>
        <fullName evidence="1">Cohesin domain-containing protein</fullName>
    </recommendedName>
</protein>
<reference evidence="2 3" key="1">
    <citation type="submission" date="2019-08" db="EMBL/GenBank/DDBJ databases">
        <authorList>
            <person name="Chen S.-C."/>
            <person name="Lai M.-C."/>
            <person name="You Y.-T."/>
        </authorList>
    </citation>
    <scope>NUCLEOTIDE SEQUENCE [LARGE SCALE GENOMIC DNA]</scope>
    <source>
        <strain evidence="2 3">P2F9704a</strain>
    </source>
</reference>
<dbReference type="InterPro" id="IPR002102">
    <property type="entry name" value="Cohesin_dom"/>
</dbReference>
<organism evidence="2 3">
    <name type="scientific">Methanocalculus taiwanensis</name>
    <dbReference type="NCBI Taxonomy" id="106207"/>
    <lineage>
        <taxon>Archaea</taxon>
        <taxon>Methanobacteriati</taxon>
        <taxon>Methanobacteriota</taxon>
        <taxon>Stenosarchaea group</taxon>
        <taxon>Methanomicrobia</taxon>
        <taxon>Methanomicrobiales</taxon>
        <taxon>Methanocalculaceae</taxon>
        <taxon>Methanocalculus</taxon>
    </lineage>
</organism>
<dbReference type="CDD" id="cd08547">
    <property type="entry name" value="Type_II_cohesin"/>
    <property type="match status" value="1"/>
</dbReference>
<dbReference type="AlphaFoldDB" id="A0ABD4TL62"/>
<comment type="caution">
    <text evidence="2">The sequence shown here is derived from an EMBL/GenBank/DDBJ whole genome shotgun (WGS) entry which is preliminary data.</text>
</comment>
<sequence>EPRETLFDTSVLSDKPDDAELTVVYTTYADATYTYNGTVLPDAGTGGKSYGAKTNSWYITDISDEEPTTLTAERIGSSYKWTLAALVTDDSTIIAGSTEARTRDTILVPVSVKHISEAEGFGFTLSYDPSYLDVTGVVNATPNMTVTYNIHEQEGRVIISASTDDTFSAGNTPISIAQLNITMKDKTGKSSLIFVETNYSSEYSVGFAPRSFAYTIPGELTHLLRGDLNKNNRVDIGDVAKVAWIAIGLVAQDPLAKFVDDEQPVNHADAARIAYYYVGKIPVL</sequence>
<evidence type="ECO:0000313" key="2">
    <source>
        <dbReference type="EMBL" id="MCQ1539638.1"/>
    </source>
</evidence>
<name>A0ABD4TL62_9EURY</name>
<gene>
    <name evidence="2" type="ORF">FTO68_11730</name>
</gene>
<feature type="domain" description="Cohesin" evidence="1">
    <location>
        <begin position="94"/>
        <end position="201"/>
    </location>
</feature>
<proteinExistence type="predicted"/>
<feature type="non-terminal residue" evidence="2">
    <location>
        <position position="1"/>
    </location>
</feature>